<dbReference type="PANTHER" id="PTHR31170">
    <property type="entry name" value="BNAC04G53230D PROTEIN"/>
    <property type="match status" value="1"/>
</dbReference>
<dbReference type="InterPro" id="IPR004158">
    <property type="entry name" value="DUF247_pln"/>
</dbReference>
<reference evidence="1" key="1">
    <citation type="submission" date="2022-07" db="EMBL/GenBank/DDBJ databases">
        <authorList>
            <person name="Macas J."/>
            <person name="Novak P."/>
            <person name="Neumann P."/>
        </authorList>
    </citation>
    <scope>NUCLEOTIDE SEQUENCE</scope>
</reference>
<organism evidence="1 2">
    <name type="scientific">Cuscuta epithymum</name>
    <dbReference type="NCBI Taxonomy" id="186058"/>
    <lineage>
        <taxon>Eukaryota</taxon>
        <taxon>Viridiplantae</taxon>
        <taxon>Streptophyta</taxon>
        <taxon>Embryophyta</taxon>
        <taxon>Tracheophyta</taxon>
        <taxon>Spermatophyta</taxon>
        <taxon>Magnoliopsida</taxon>
        <taxon>eudicotyledons</taxon>
        <taxon>Gunneridae</taxon>
        <taxon>Pentapetalae</taxon>
        <taxon>asterids</taxon>
        <taxon>lamiids</taxon>
        <taxon>Solanales</taxon>
        <taxon>Convolvulaceae</taxon>
        <taxon>Cuscuteae</taxon>
        <taxon>Cuscuta</taxon>
        <taxon>Cuscuta subgen. Cuscuta</taxon>
    </lineage>
</organism>
<gene>
    <name evidence="1" type="ORF">CEPIT_LOCUS33124</name>
</gene>
<dbReference type="PANTHER" id="PTHR31170:SF25">
    <property type="entry name" value="BNAA09G04570D PROTEIN"/>
    <property type="match status" value="1"/>
</dbReference>
<dbReference type="Proteomes" id="UP001152523">
    <property type="component" value="Unassembled WGS sequence"/>
</dbReference>
<dbReference type="EMBL" id="CAMAPF010000977">
    <property type="protein sequence ID" value="CAH9133671.1"/>
    <property type="molecule type" value="Genomic_DNA"/>
</dbReference>
<proteinExistence type="predicted"/>
<evidence type="ECO:0000313" key="1">
    <source>
        <dbReference type="EMBL" id="CAH9133671.1"/>
    </source>
</evidence>
<accession>A0AAV0FDS9</accession>
<keyword evidence="2" id="KW-1185">Reference proteome</keyword>
<sequence length="149" mass="16630">MDGRSSGEEQSLNEEAKALITRNDVQVVDVGKLINAMQGKLGRSPELLTESAGGNKCCIFRAHKAFFSNSKISAQSYQPRAVSIGPYHHRKPRLKMMQEHKWRFLKGLIKRTENTGVGLEEYVKAVKGLEEEARKCYSEALSSSQAMSL</sequence>
<dbReference type="AlphaFoldDB" id="A0AAV0FDS9"/>
<name>A0AAV0FDS9_9ASTE</name>
<protein>
    <submittedName>
        <fullName evidence="1">Uncharacterized protein</fullName>
    </submittedName>
</protein>
<evidence type="ECO:0000313" key="2">
    <source>
        <dbReference type="Proteomes" id="UP001152523"/>
    </source>
</evidence>
<comment type="caution">
    <text evidence="1">The sequence shown here is derived from an EMBL/GenBank/DDBJ whole genome shotgun (WGS) entry which is preliminary data.</text>
</comment>
<dbReference type="Pfam" id="PF03140">
    <property type="entry name" value="DUF247"/>
    <property type="match status" value="1"/>
</dbReference>